<reference evidence="2 3" key="1">
    <citation type="journal article" date="2015" name="Biotechnol. Bioeng.">
        <title>Genome sequence and phenotypic characterization of Caulobacter segnis.</title>
        <authorList>
            <person name="Patel S."/>
            <person name="Fletcher B."/>
            <person name="Scott D.C."/>
            <person name="Ely B."/>
        </authorList>
    </citation>
    <scope>NUCLEOTIDE SEQUENCE [LARGE SCALE GENOMIC DNA]</scope>
    <source>
        <strain evidence="2 3">ERI-2</strain>
    </source>
</reference>
<dbReference type="SUPFAM" id="SSF55008">
    <property type="entry name" value="HMA, heavy metal-associated domain"/>
    <property type="match status" value="1"/>
</dbReference>
<dbReference type="Pfam" id="PF00403">
    <property type="entry name" value="HMA"/>
    <property type="match status" value="1"/>
</dbReference>
<dbReference type="GO" id="GO:0046872">
    <property type="term" value="F:metal ion binding"/>
    <property type="evidence" value="ECO:0007669"/>
    <property type="project" value="InterPro"/>
</dbReference>
<dbReference type="InterPro" id="IPR036163">
    <property type="entry name" value="HMA_dom_sf"/>
</dbReference>
<dbReference type="InterPro" id="IPR006121">
    <property type="entry name" value="HMA_dom"/>
</dbReference>
<protein>
    <recommendedName>
        <fullName evidence="1">HMA domain-containing protein</fullName>
    </recommendedName>
</protein>
<name>A0A166R355_9CLOT</name>
<proteinExistence type="predicted"/>
<dbReference type="PATRIC" id="fig|1538.10.peg.406"/>
<organism evidence="2 3">
    <name type="scientific">Clostridium ljungdahlii</name>
    <dbReference type="NCBI Taxonomy" id="1538"/>
    <lineage>
        <taxon>Bacteria</taxon>
        <taxon>Bacillati</taxon>
        <taxon>Bacillota</taxon>
        <taxon>Clostridia</taxon>
        <taxon>Eubacteriales</taxon>
        <taxon>Clostridiaceae</taxon>
        <taxon>Clostridium</taxon>
    </lineage>
</organism>
<dbReference type="Proteomes" id="UP000077407">
    <property type="component" value="Unassembled WGS sequence"/>
</dbReference>
<evidence type="ECO:0000259" key="1">
    <source>
        <dbReference type="PROSITE" id="PS50846"/>
    </source>
</evidence>
<evidence type="ECO:0000313" key="3">
    <source>
        <dbReference type="Proteomes" id="UP000077407"/>
    </source>
</evidence>
<comment type="caution">
    <text evidence="2">The sequence shown here is derived from an EMBL/GenBank/DDBJ whole genome shotgun (WGS) entry which is preliminary data.</text>
</comment>
<accession>A0A166R355</accession>
<dbReference type="PROSITE" id="PS50846">
    <property type="entry name" value="HMA_2"/>
    <property type="match status" value="1"/>
</dbReference>
<sequence>MLNKIKKELFLQGLYGETSAKIIEERVNALNGVSDAIMDFENQTLTIQITNVNDIDSIIIKAKYIIQDKEPQVVVRIK</sequence>
<dbReference type="AlphaFoldDB" id="A0A166R355"/>
<evidence type="ECO:0000313" key="2">
    <source>
        <dbReference type="EMBL" id="OAA90591.1"/>
    </source>
</evidence>
<dbReference type="EMBL" id="LITT01000011">
    <property type="protein sequence ID" value="OAA90591.1"/>
    <property type="molecule type" value="Genomic_DNA"/>
</dbReference>
<gene>
    <name evidence="2" type="ORF">WY13_01495</name>
</gene>
<feature type="domain" description="HMA" evidence="1">
    <location>
        <begin position="5"/>
        <end position="67"/>
    </location>
</feature>
<dbReference type="RefSeq" id="WP_063555017.1">
    <property type="nucleotide sequence ID" value="NZ_LITT01000011.1"/>
</dbReference>